<keyword evidence="2" id="KW-1185">Reference proteome</keyword>
<dbReference type="Proteomes" id="UP000037035">
    <property type="component" value="Unassembled WGS sequence"/>
</dbReference>
<protein>
    <submittedName>
        <fullName evidence="1">Uncharacterized protein</fullName>
    </submittedName>
</protein>
<accession>A0A0L6UK03</accession>
<evidence type="ECO:0000313" key="1">
    <source>
        <dbReference type="EMBL" id="KNZ48155.1"/>
    </source>
</evidence>
<dbReference type="EMBL" id="LAVV01011132">
    <property type="protein sequence ID" value="KNZ48155.1"/>
    <property type="molecule type" value="Genomic_DNA"/>
</dbReference>
<gene>
    <name evidence="1" type="ORF">VP01_5872g2</name>
</gene>
<comment type="caution">
    <text evidence="1">The sequence shown here is derived from an EMBL/GenBank/DDBJ whole genome shotgun (WGS) entry which is preliminary data.</text>
</comment>
<name>A0A0L6UK03_9BASI</name>
<dbReference type="AlphaFoldDB" id="A0A0L6UK03"/>
<dbReference type="OrthoDB" id="2506088at2759"/>
<evidence type="ECO:0000313" key="2">
    <source>
        <dbReference type="Proteomes" id="UP000037035"/>
    </source>
</evidence>
<proteinExistence type="predicted"/>
<dbReference type="VEuPathDB" id="FungiDB:VP01_5872g2"/>
<sequence length="205" mass="24413">MVARILLLKSYMCLKDSNHLQFNQNTWLHIMEVLLENNTKWLFRQPHVPINELRYETNMGSLMCYWRHNLEGHIRTFMYHIVKMSGRWENKPKFPMLLHLPDSIRHYNGVIRNSSIHSNRQSPGRDLASSFSYYQLLLPKSENFLRTIQSFKNLWAIIHPNLSDQKYFHFCMEIKAKRIIMKAIKISSEDVIRDGYFVLVNPSAS</sequence>
<organism evidence="1 2">
    <name type="scientific">Puccinia sorghi</name>
    <dbReference type="NCBI Taxonomy" id="27349"/>
    <lineage>
        <taxon>Eukaryota</taxon>
        <taxon>Fungi</taxon>
        <taxon>Dikarya</taxon>
        <taxon>Basidiomycota</taxon>
        <taxon>Pucciniomycotina</taxon>
        <taxon>Pucciniomycetes</taxon>
        <taxon>Pucciniales</taxon>
        <taxon>Pucciniaceae</taxon>
        <taxon>Puccinia</taxon>
    </lineage>
</organism>
<reference evidence="1 2" key="1">
    <citation type="submission" date="2015-08" db="EMBL/GenBank/DDBJ databases">
        <title>Next Generation Sequencing and Analysis of the Genome of Puccinia sorghi L Schw, the Causal Agent of Maize Common Rust.</title>
        <authorList>
            <person name="Rochi L."/>
            <person name="Burguener G."/>
            <person name="Darino M."/>
            <person name="Turjanski A."/>
            <person name="Kreff E."/>
            <person name="Dieguez M.J."/>
            <person name="Sacco F."/>
        </authorList>
    </citation>
    <scope>NUCLEOTIDE SEQUENCE [LARGE SCALE GENOMIC DNA]</scope>
    <source>
        <strain evidence="1 2">RO10H11247</strain>
    </source>
</reference>